<dbReference type="GO" id="GO:0006072">
    <property type="term" value="P:glycerol-3-phosphate metabolic process"/>
    <property type="evidence" value="ECO:0007669"/>
    <property type="project" value="InterPro"/>
</dbReference>
<feature type="domain" description="Carbohydrate kinase FGGY C-terminal" evidence="13">
    <location>
        <begin position="261"/>
        <end position="449"/>
    </location>
</feature>
<keyword evidence="8" id="KW-0067">ATP-binding</keyword>
<evidence type="ECO:0000256" key="2">
    <source>
        <dbReference type="ARBA" id="ARBA00009156"/>
    </source>
</evidence>
<dbReference type="PROSITE" id="PS00933">
    <property type="entry name" value="FGGY_KINASES_1"/>
    <property type="match status" value="1"/>
</dbReference>
<dbReference type="InterPro" id="IPR018483">
    <property type="entry name" value="Carb_kinase_FGGY_CS"/>
</dbReference>
<evidence type="ECO:0000256" key="8">
    <source>
        <dbReference type="ARBA" id="ARBA00022840"/>
    </source>
</evidence>
<dbReference type="SUPFAM" id="SSF53067">
    <property type="entry name" value="Actin-like ATPase domain"/>
    <property type="match status" value="2"/>
</dbReference>
<evidence type="ECO:0000313" key="14">
    <source>
        <dbReference type="EMBL" id="TXS95553.1"/>
    </source>
</evidence>
<proteinExistence type="inferred from homology"/>
<dbReference type="Pfam" id="PF00370">
    <property type="entry name" value="FGGY_N"/>
    <property type="match status" value="1"/>
</dbReference>
<dbReference type="InterPro" id="IPR018485">
    <property type="entry name" value="FGGY_C"/>
</dbReference>
<dbReference type="PANTHER" id="PTHR10196">
    <property type="entry name" value="SUGAR KINASE"/>
    <property type="match status" value="1"/>
</dbReference>
<dbReference type="InterPro" id="IPR043129">
    <property type="entry name" value="ATPase_NBD"/>
</dbReference>
<comment type="similarity">
    <text evidence="2 11">Belongs to the FGGY kinase family.</text>
</comment>
<evidence type="ECO:0000256" key="11">
    <source>
        <dbReference type="RuleBase" id="RU003733"/>
    </source>
</evidence>
<dbReference type="InterPro" id="IPR000577">
    <property type="entry name" value="Carb_kinase_FGGY"/>
</dbReference>
<dbReference type="PROSITE" id="PS00445">
    <property type="entry name" value="FGGY_KINASES_2"/>
    <property type="match status" value="1"/>
</dbReference>
<evidence type="ECO:0000259" key="13">
    <source>
        <dbReference type="Pfam" id="PF02782"/>
    </source>
</evidence>
<dbReference type="PANTHER" id="PTHR10196:SF69">
    <property type="entry name" value="GLYCEROL KINASE"/>
    <property type="match status" value="1"/>
</dbReference>
<evidence type="ECO:0000313" key="15">
    <source>
        <dbReference type="Proteomes" id="UP000321039"/>
    </source>
</evidence>
<evidence type="ECO:0000256" key="5">
    <source>
        <dbReference type="ARBA" id="ARBA00022741"/>
    </source>
</evidence>
<dbReference type="GO" id="GO:0005829">
    <property type="term" value="C:cytosol"/>
    <property type="evidence" value="ECO:0007669"/>
    <property type="project" value="UniProtKB-ARBA"/>
</dbReference>
<comment type="pathway">
    <text evidence="1">Polyol metabolism; glycerol degradation via glycerol kinase pathway; sn-glycerol 3-phosphate from glycerol: step 1/1.</text>
</comment>
<dbReference type="GO" id="GO:0006071">
    <property type="term" value="P:glycerol metabolic process"/>
    <property type="evidence" value="ECO:0007669"/>
    <property type="project" value="UniProtKB-KW"/>
</dbReference>
<evidence type="ECO:0000256" key="10">
    <source>
        <dbReference type="ARBA" id="ARBA00052101"/>
    </source>
</evidence>
<dbReference type="InterPro" id="IPR005999">
    <property type="entry name" value="Glycerol_kin"/>
</dbReference>
<keyword evidence="4 11" id="KW-0808">Transferase</keyword>
<dbReference type="Gene3D" id="3.30.420.40">
    <property type="match status" value="2"/>
</dbReference>
<dbReference type="RefSeq" id="WP_148067464.1">
    <property type="nucleotide sequence ID" value="NZ_VRZA01000002.1"/>
</dbReference>
<dbReference type="Pfam" id="PF02782">
    <property type="entry name" value="FGGY_C"/>
    <property type="match status" value="1"/>
</dbReference>
<feature type="domain" description="Carbohydrate kinase FGGY N-terminal" evidence="12">
    <location>
        <begin position="5"/>
        <end position="251"/>
    </location>
</feature>
<dbReference type="CDD" id="cd07786">
    <property type="entry name" value="FGGY_EcGK_like"/>
    <property type="match status" value="1"/>
</dbReference>
<dbReference type="NCBIfam" id="NF000756">
    <property type="entry name" value="PRK00047.1"/>
    <property type="match status" value="1"/>
</dbReference>
<dbReference type="FunFam" id="3.30.420.40:FF:000007">
    <property type="entry name" value="Glycerol kinase"/>
    <property type="match status" value="1"/>
</dbReference>
<evidence type="ECO:0000256" key="6">
    <source>
        <dbReference type="ARBA" id="ARBA00022777"/>
    </source>
</evidence>
<protein>
    <recommendedName>
        <fullName evidence="3">glycerol kinase</fullName>
        <ecNumber evidence="3">2.7.1.30</ecNumber>
    </recommendedName>
    <alternativeName>
        <fullName evidence="9">ATP:glycerol 3-phosphotransferase</fullName>
    </alternativeName>
</protein>
<dbReference type="EC" id="2.7.1.30" evidence="3"/>
<sequence>MKDFVLAIDQGTTGSTVALMDGRGRICASVNYEFPQHFPQPGWVEHRPADIWHSVEKGIRAVLRKRVCTPAQIAAIGITNQRETTVLWDRDTGEALNNAIVWQCRRTSDFTESLKSAGHEKMVRRKAGLVLDPYFSASKFRWLLQNTRGIGRKLRAGKVAGGTIDSYLIWQLSAGDAHVTDVSNASRTSLMDLKRCDWDSELLDLFEVPGSILPRVVPSSAVLAHTKGVKGLPDGIPIAGVAGDQQAALFGQACFTPGDVKCTYGTGSFIVMNTGDKVLQSRSRLLSTLAWQLGEGGKPVYALEGGAFICGAAVQWLRDELQIIKSAPEIEALARQVEDHAGVEFVPALTGLGAPHWAPEARGSLTGLTRGTGRAHIARATLDAMALQNADILLAMERDLGKRMKPLRVDGGAAANNLLMQIQADILGRKLIRPKVIETTVAGACYLAGLGVGMWSGVGEIRKIWEAEQEFRVQIKPARRRERLASWQKALERTLL</sequence>
<evidence type="ECO:0000256" key="1">
    <source>
        <dbReference type="ARBA" id="ARBA00005190"/>
    </source>
</evidence>
<evidence type="ECO:0000256" key="3">
    <source>
        <dbReference type="ARBA" id="ARBA00012099"/>
    </source>
</evidence>
<dbReference type="InterPro" id="IPR018484">
    <property type="entry name" value="FGGY_N"/>
</dbReference>
<keyword evidence="5" id="KW-0547">Nucleotide-binding</keyword>
<comment type="catalytic activity">
    <reaction evidence="10">
        <text>glycerol + ATP = sn-glycerol 3-phosphate + ADP + H(+)</text>
        <dbReference type="Rhea" id="RHEA:21644"/>
        <dbReference type="ChEBI" id="CHEBI:15378"/>
        <dbReference type="ChEBI" id="CHEBI:17754"/>
        <dbReference type="ChEBI" id="CHEBI:30616"/>
        <dbReference type="ChEBI" id="CHEBI:57597"/>
        <dbReference type="ChEBI" id="CHEBI:456216"/>
        <dbReference type="EC" id="2.7.1.30"/>
    </reaction>
</comment>
<dbReference type="Proteomes" id="UP000321039">
    <property type="component" value="Unassembled WGS sequence"/>
</dbReference>
<organism evidence="14 15">
    <name type="scientific">Parahaliea maris</name>
    <dbReference type="NCBI Taxonomy" id="2716870"/>
    <lineage>
        <taxon>Bacteria</taxon>
        <taxon>Pseudomonadati</taxon>
        <taxon>Pseudomonadota</taxon>
        <taxon>Gammaproteobacteria</taxon>
        <taxon>Cellvibrionales</taxon>
        <taxon>Halieaceae</taxon>
        <taxon>Parahaliea</taxon>
    </lineage>
</organism>
<gene>
    <name evidence="14" type="primary">glpK</name>
    <name evidence="14" type="ORF">FV139_06635</name>
</gene>
<accession>A0A5C9A3U5</accession>
<evidence type="ECO:0000256" key="7">
    <source>
        <dbReference type="ARBA" id="ARBA00022798"/>
    </source>
</evidence>
<dbReference type="NCBIfam" id="TIGR01311">
    <property type="entry name" value="glycerol_kin"/>
    <property type="match status" value="1"/>
</dbReference>
<keyword evidence="7" id="KW-0319">Glycerol metabolism</keyword>
<name>A0A5C9A3U5_9GAMM</name>
<comment type="caution">
    <text evidence="14">The sequence shown here is derived from an EMBL/GenBank/DDBJ whole genome shotgun (WGS) entry which is preliminary data.</text>
</comment>
<keyword evidence="6 11" id="KW-0418">Kinase</keyword>
<keyword evidence="15" id="KW-1185">Reference proteome</keyword>
<dbReference type="PIRSF" id="PIRSF000538">
    <property type="entry name" value="GlpK"/>
    <property type="match status" value="1"/>
</dbReference>
<dbReference type="GO" id="GO:0005524">
    <property type="term" value="F:ATP binding"/>
    <property type="evidence" value="ECO:0007669"/>
    <property type="project" value="UniProtKB-KW"/>
</dbReference>
<dbReference type="GO" id="GO:0004370">
    <property type="term" value="F:glycerol kinase activity"/>
    <property type="evidence" value="ECO:0007669"/>
    <property type="project" value="UniProtKB-EC"/>
</dbReference>
<dbReference type="EMBL" id="VRZA01000002">
    <property type="protein sequence ID" value="TXS95553.1"/>
    <property type="molecule type" value="Genomic_DNA"/>
</dbReference>
<evidence type="ECO:0000256" key="4">
    <source>
        <dbReference type="ARBA" id="ARBA00022679"/>
    </source>
</evidence>
<evidence type="ECO:0000256" key="9">
    <source>
        <dbReference type="ARBA" id="ARBA00043149"/>
    </source>
</evidence>
<dbReference type="AlphaFoldDB" id="A0A5C9A3U5"/>
<reference evidence="14 15" key="1">
    <citation type="submission" date="2019-08" db="EMBL/GenBank/DDBJ databases">
        <title>Parahaliea maris sp. nov., isolated from the surface seawater.</title>
        <authorList>
            <person name="Liu Y."/>
        </authorList>
    </citation>
    <scope>NUCLEOTIDE SEQUENCE [LARGE SCALE GENOMIC DNA]</scope>
    <source>
        <strain evidence="14 15">HSLHS9</strain>
    </source>
</reference>
<dbReference type="FunFam" id="3.30.420.40:FF:000008">
    <property type="entry name" value="Glycerol kinase"/>
    <property type="match status" value="1"/>
</dbReference>
<evidence type="ECO:0000259" key="12">
    <source>
        <dbReference type="Pfam" id="PF00370"/>
    </source>
</evidence>